<evidence type="ECO:0000256" key="13">
    <source>
        <dbReference type="RuleBase" id="RU003435"/>
    </source>
</evidence>
<evidence type="ECO:0000256" key="1">
    <source>
        <dbReference type="ARBA" id="ARBA00000436"/>
    </source>
</evidence>
<dbReference type="Proteomes" id="UP001139887">
    <property type="component" value="Unassembled WGS sequence"/>
</dbReference>
<keyword evidence="5 13" id="KW-0645">Protease</keyword>
<evidence type="ECO:0000256" key="12">
    <source>
        <dbReference type="ARBA" id="ARBA00025208"/>
    </source>
</evidence>
<dbReference type="Gene3D" id="3.40.390.10">
    <property type="entry name" value="Collagenase (Catalytic Domain)"/>
    <property type="match status" value="1"/>
</dbReference>
<feature type="domain" description="Peptidase M3A/M3B catalytic" evidence="14">
    <location>
        <begin position="265"/>
        <end position="736"/>
    </location>
</feature>
<evidence type="ECO:0000256" key="3">
    <source>
        <dbReference type="ARBA" id="ARBA00006040"/>
    </source>
</evidence>
<proteinExistence type="inferred from homology"/>
<dbReference type="PANTHER" id="PTHR11804:SF79">
    <property type="entry name" value="MITOCHONDRIAL INTERMEDIATE PEPTIDASE"/>
    <property type="match status" value="1"/>
</dbReference>
<evidence type="ECO:0000256" key="8">
    <source>
        <dbReference type="ARBA" id="ARBA00022833"/>
    </source>
</evidence>
<dbReference type="AlphaFoldDB" id="A0A9W8II44"/>
<dbReference type="EMBL" id="JANBUW010000007">
    <property type="protein sequence ID" value="KAJ2851908.1"/>
    <property type="molecule type" value="Genomic_DNA"/>
</dbReference>
<dbReference type="GO" id="GO:0046872">
    <property type="term" value="F:metal ion binding"/>
    <property type="evidence" value="ECO:0007669"/>
    <property type="project" value="UniProtKB-UniRule"/>
</dbReference>
<evidence type="ECO:0000313" key="16">
    <source>
        <dbReference type="Proteomes" id="UP001139887"/>
    </source>
</evidence>
<dbReference type="InterPro" id="IPR024079">
    <property type="entry name" value="MetalloPept_cat_dom_sf"/>
</dbReference>
<dbReference type="InterPro" id="IPR024077">
    <property type="entry name" value="Neurolysin/TOP_dom2"/>
</dbReference>
<evidence type="ECO:0000256" key="6">
    <source>
        <dbReference type="ARBA" id="ARBA00022723"/>
    </source>
</evidence>
<evidence type="ECO:0000256" key="4">
    <source>
        <dbReference type="ARBA" id="ARBA00012441"/>
    </source>
</evidence>
<comment type="catalytic activity">
    <reaction evidence="1">
        <text>Release of an N-terminal octapeptide as second stage of processing of some proteins imported into the mitochondrion.</text>
        <dbReference type="EC" id="3.4.24.59"/>
    </reaction>
</comment>
<keyword evidence="9" id="KW-0809">Transit peptide</keyword>
<keyword evidence="10 13" id="KW-0482">Metalloprotease</keyword>
<dbReference type="FunFam" id="3.40.390.10:FF:000055">
    <property type="entry name" value="Related to mitochondrial intermediate peptidase"/>
    <property type="match status" value="1"/>
</dbReference>
<comment type="cofactor">
    <cofactor evidence="13">
        <name>Zn(2+)</name>
        <dbReference type="ChEBI" id="CHEBI:29105"/>
    </cofactor>
    <text evidence="13">Binds 1 zinc ion.</text>
</comment>
<evidence type="ECO:0000313" key="15">
    <source>
        <dbReference type="EMBL" id="KAJ2851908.1"/>
    </source>
</evidence>
<organism evidence="15 16">
    <name type="scientific">Coemansia brasiliensis</name>
    <dbReference type="NCBI Taxonomy" id="2650707"/>
    <lineage>
        <taxon>Eukaryota</taxon>
        <taxon>Fungi</taxon>
        <taxon>Fungi incertae sedis</taxon>
        <taxon>Zoopagomycota</taxon>
        <taxon>Kickxellomycotina</taxon>
        <taxon>Kickxellomycetes</taxon>
        <taxon>Kickxellales</taxon>
        <taxon>Kickxellaceae</taxon>
        <taxon>Coemansia</taxon>
    </lineage>
</organism>
<dbReference type="GO" id="GO:0005759">
    <property type="term" value="C:mitochondrial matrix"/>
    <property type="evidence" value="ECO:0007669"/>
    <property type="project" value="UniProtKB-SubCell"/>
</dbReference>
<comment type="subcellular location">
    <subcellularLocation>
        <location evidence="2">Mitochondrion matrix</location>
    </subcellularLocation>
</comment>
<accession>A0A9W8II44</accession>
<dbReference type="InterPro" id="IPR033851">
    <property type="entry name" value="M3A_MIP"/>
</dbReference>
<keyword evidence="16" id="KW-1185">Reference proteome</keyword>
<comment type="function">
    <text evidence="12">Cleaves proteins, imported into the mitochondrion, to their mature size. While most mitochondrial precursor proteins are processed to the mature form in one step by mitochondrial processing peptidase (MPP), the sequential cleavage by MIP of an octapeptide after initial processing by MPP is a required step for a subgroup of nuclear-encoded precursor proteins destined for the matrix or the inner membrane.</text>
</comment>
<dbReference type="GO" id="GO:0006627">
    <property type="term" value="P:protein processing involved in protein targeting to mitochondrion"/>
    <property type="evidence" value="ECO:0007669"/>
    <property type="project" value="TreeGrafter"/>
</dbReference>
<protein>
    <recommendedName>
        <fullName evidence="4">mitochondrial intermediate peptidase</fullName>
        <ecNumber evidence="4">3.4.24.59</ecNumber>
    </recommendedName>
</protein>
<keyword evidence="6 13" id="KW-0479">Metal-binding</keyword>
<dbReference type="OrthoDB" id="17530at2759"/>
<dbReference type="CDD" id="cd06457">
    <property type="entry name" value="M3A_MIP"/>
    <property type="match status" value="1"/>
</dbReference>
<dbReference type="SUPFAM" id="SSF55486">
    <property type="entry name" value="Metalloproteases ('zincins'), catalytic domain"/>
    <property type="match status" value="1"/>
</dbReference>
<evidence type="ECO:0000259" key="14">
    <source>
        <dbReference type="Pfam" id="PF01432"/>
    </source>
</evidence>
<dbReference type="Gene3D" id="1.10.1370.10">
    <property type="entry name" value="Neurolysin, domain 3"/>
    <property type="match status" value="1"/>
</dbReference>
<dbReference type="PANTHER" id="PTHR11804">
    <property type="entry name" value="PROTEASE M3 THIMET OLIGOPEPTIDASE-RELATED"/>
    <property type="match status" value="1"/>
</dbReference>
<reference evidence="15" key="1">
    <citation type="submission" date="2022-07" db="EMBL/GenBank/DDBJ databases">
        <title>Phylogenomic reconstructions and comparative analyses of Kickxellomycotina fungi.</title>
        <authorList>
            <person name="Reynolds N.K."/>
            <person name="Stajich J.E."/>
            <person name="Barry K."/>
            <person name="Grigoriev I.V."/>
            <person name="Crous P."/>
            <person name="Smith M.E."/>
        </authorList>
    </citation>
    <scope>NUCLEOTIDE SEQUENCE</scope>
    <source>
        <strain evidence="15">NRRL 1566</strain>
    </source>
</reference>
<gene>
    <name evidence="15" type="primary">OCT1</name>
    <name evidence="15" type="ORF">IWW36_000681</name>
</gene>
<comment type="caution">
    <text evidence="15">The sequence shown here is derived from an EMBL/GenBank/DDBJ whole genome shotgun (WGS) entry which is preliminary data.</text>
</comment>
<evidence type="ECO:0000256" key="10">
    <source>
        <dbReference type="ARBA" id="ARBA00023049"/>
    </source>
</evidence>
<dbReference type="GO" id="GO:0004222">
    <property type="term" value="F:metalloendopeptidase activity"/>
    <property type="evidence" value="ECO:0007669"/>
    <property type="project" value="UniProtKB-EC"/>
</dbReference>
<name>A0A9W8II44_9FUNG</name>
<evidence type="ECO:0000256" key="11">
    <source>
        <dbReference type="ARBA" id="ARBA00023128"/>
    </source>
</evidence>
<keyword evidence="7 13" id="KW-0378">Hydrolase</keyword>
<comment type="similarity">
    <text evidence="3 13">Belongs to the peptidase M3 family.</text>
</comment>
<evidence type="ECO:0000256" key="9">
    <source>
        <dbReference type="ARBA" id="ARBA00022946"/>
    </source>
</evidence>
<dbReference type="Pfam" id="PF01432">
    <property type="entry name" value="Peptidase_M3"/>
    <property type="match status" value="1"/>
</dbReference>
<keyword evidence="8 13" id="KW-0862">Zinc</keyword>
<sequence length="768" mass="84521">MGIVSRVQQRLTVRLRSVRTLSTAHEVARADDVQLRDLFDQATQGPGWFGQQTGLLMEERFASPQKFRQAGQDAQRTAESLVQRVMAGGPAAQTVKLLDQLSDTLCRVMDVAELVRQVHPDARWQEAAEAVYGDLLTYMNGLNTHVQLYKQLVAALDGPDARSLSVAARAAALSFRRDFERSGIHLPPTAHARFVTLSSRIHDWARAFVRSSPEPARVSVPIDSLRTLSAQATAALLQAHPVRRRSDGVAVIEIAPDDYTAHAILRDCTDPDVRAAVYSAWQRGAPTAEHALENMLQDRRELARLVGFDSFAHMALDDKMARAPAHVDGFLQTLATQARPRWDAAAQMLLKARQSAQPDLQGPLRPWDRDFWVARCAEPVGALPSLADYFSLGRVVLGLSRVFSRLFGVTLRAVEPQPGEVWHADVRKLNVVDEEGRVLGVVYCDVFARSSKAHVGAAHFTARCARRVDNDVCVESTPSGPTVVERDGMRLQLPVVVLICNFAPPASGAPPLLGWADVETIFHEMGHAVHSMLGQNGFHNVAGTRCSVDFVELPSVLMEHFARSPHALSLFAAHHKTGQPLPPDLLRQHAVRRHKFAAFDLHAQLFMSALDQRLHASEPLGATVPLNSGWSTQTLARLHAEPMFAGGPASSLLGYVENTAWQTRFSHLVGYGACYYSYLLDRVMAARIWNQVFGGDSPGHQSSVSPLNRRAGQRLHDELLRWGGGRDPWHCLASVLDNGSAPHSEIDAISRGDQKAMQIVGSWHLPDL</sequence>
<evidence type="ECO:0000256" key="2">
    <source>
        <dbReference type="ARBA" id="ARBA00004305"/>
    </source>
</evidence>
<evidence type="ECO:0000256" key="7">
    <source>
        <dbReference type="ARBA" id="ARBA00022801"/>
    </source>
</evidence>
<dbReference type="InterPro" id="IPR045090">
    <property type="entry name" value="Pept_M3A_M3B"/>
</dbReference>
<keyword evidence="11" id="KW-0496">Mitochondrion</keyword>
<dbReference type="EC" id="3.4.24.59" evidence="4"/>
<dbReference type="GO" id="GO:0006518">
    <property type="term" value="P:peptide metabolic process"/>
    <property type="evidence" value="ECO:0007669"/>
    <property type="project" value="TreeGrafter"/>
</dbReference>
<dbReference type="InterPro" id="IPR001567">
    <property type="entry name" value="Pept_M3A_M3B_dom"/>
</dbReference>
<evidence type="ECO:0000256" key="5">
    <source>
        <dbReference type="ARBA" id="ARBA00022670"/>
    </source>
</evidence>